<dbReference type="InterPro" id="IPR045340">
    <property type="entry name" value="DUF6533"/>
</dbReference>
<evidence type="ECO:0000313" key="4">
    <source>
        <dbReference type="Proteomes" id="UP001215598"/>
    </source>
</evidence>
<dbReference type="EMBL" id="JARKIB010000088">
    <property type="protein sequence ID" value="KAJ7744194.1"/>
    <property type="molecule type" value="Genomic_DNA"/>
</dbReference>
<gene>
    <name evidence="3" type="ORF">B0H16DRAFT_1560449</name>
</gene>
<accession>A0AAD7IIZ7</accession>
<dbReference type="AlphaFoldDB" id="A0AAD7IIZ7"/>
<dbReference type="Proteomes" id="UP001215598">
    <property type="component" value="Unassembled WGS sequence"/>
</dbReference>
<feature type="transmembrane region" description="Helical" evidence="1">
    <location>
        <begin position="38"/>
        <end position="55"/>
    </location>
</feature>
<evidence type="ECO:0000256" key="1">
    <source>
        <dbReference type="SAM" id="Phobius"/>
    </source>
</evidence>
<reference evidence="3" key="1">
    <citation type="submission" date="2023-03" db="EMBL/GenBank/DDBJ databases">
        <title>Massive genome expansion in bonnet fungi (Mycena s.s.) driven by repeated elements and novel gene families across ecological guilds.</title>
        <authorList>
            <consortium name="Lawrence Berkeley National Laboratory"/>
            <person name="Harder C.B."/>
            <person name="Miyauchi S."/>
            <person name="Viragh M."/>
            <person name="Kuo A."/>
            <person name="Thoen E."/>
            <person name="Andreopoulos B."/>
            <person name="Lu D."/>
            <person name="Skrede I."/>
            <person name="Drula E."/>
            <person name="Henrissat B."/>
            <person name="Morin E."/>
            <person name="Kohler A."/>
            <person name="Barry K."/>
            <person name="LaButti K."/>
            <person name="Morin E."/>
            <person name="Salamov A."/>
            <person name="Lipzen A."/>
            <person name="Mereny Z."/>
            <person name="Hegedus B."/>
            <person name="Baldrian P."/>
            <person name="Stursova M."/>
            <person name="Weitz H."/>
            <person name="Taylor A."/>
            <person name="Grigoriev I.V."/>
            <person name="Nagy L.G."/>
            <person name="Martin F."/>
            <person name="Kauserud H."/>
        </authorList>
    </citation>
    <scope>NUCLEOTIDE SEQUENCE</scope>
    <source>
        <strain evidence="3">CBHHK182m</strain>
    </source>
</reference>
<keyword evidence="1" id="KW-0472">Membrane</keyword>
<feature type="transmembrane region" description="Helical" evidence="1">
    <location>
        <begin position="214"/>
        <end position="234"/>
    </location>
</feature>
<feature type="transmembrane region" description="Helical" evidence="1">
    <location>
        <begin position="67"/>
        <end position="89"/>
    </location>
</feature>
<feature type="transmembrane region" description="Helical" evidence="1">
    <location>
        <begin position="125"/>
        <end position="144"/>
    </location>
</feature>
<feature type="transmembrane region" description="Helical" evidence="1">
    <location>
        <begin position="95"/>
        <end position="113"/>
    </location>
</feature>
<evidence type="ECO:0000259" key="2">
    <source>
        <dbReference type="Pfam" id="PF20151"/>
    </source>
</evidence>
<dbReference type="Pfam" id="PF20151">
    <property type="entry name" value="DUF6533"/>
    <property type="match status" value="1"/>
</dbReference>
<keyword evidence="1" id="KW-0812">Transmembrane</keyword>
<name>A0AAD7IIZ7_9AGAR</name>
<protein>
    <recommendedName>
        <fullName evidence="2">DUF6533 domain-containing protein</fullName>
    </recommendedName>
</protein>
<proteinExistence type="predicted"/>
<sequence>MPSPPGPPGSPGSALTFAHEQMWDKSQSGLLNAQTHKYYFVACAVVLFYDIGVTFDEEVEHIWKQKWGFSTLLWFCLRYVPPLMQIVVLDALFDPSWTAAVVCIGLVQCIFALRTYAMFGGKHSVLVAFALFIAGEVTFMAFFISRTTILPDPPGVTGCAGGGVFGSRGAVAFWAPSFIFDIVIFAMTIYQSYKTFKGSRCLGLIGIMLRDGSLYFCVIFCVNLANMMTLILAPLDLMTIHVNLTTILPVVMTTRLILSLKSSRAASTDFHPRGSAYTGRCVQTMTQSSLTSKWSVGNVVELVGSSQLGPLAMPELDIVVPSE</sequence>
<keyword evidence="1" id="KW-1133">Transmembrane helix</keyword>
<organism evidence="3 4">
    <name type="scientific">Mycena metata</name>
    <dbReference type="NCBI Taxonomy" id="1033252"/>
    <lineage>
        <taxon>Eukaryota</taxon>
        <taxon>Fungi</taxon>
        <taxon>Dikarya</taxon>
        <taxon>Basidiomycota</taxon>
        <taxon>Agaricomycotina</taxon>
        <taxon>Agaricomycetes</taxon>
        <taxon>Agaricomycetidae</taxon>
        <taxon>Agaricales</taxon>
        <taxon>Marasmiineae</taxon>
        <taxon>Mycenaceae</taxon>
        <taxon>Mycena</taxon>
    </lineage>
</organism>
<comment type="caution">
    <text evidence="3">The sequence shown here is derived from an EMBL/GenBank/DDBJ whole genome shotgun (WGS) entry which is preliminary data.</text>
</comment>
<feature type="transmembrane region" description="Helical" evidence="1">
    <location>
        <begin position="171"/>
        <end position="193"/>
    </location>
</feature>
<feature type="domain" description="DUF6533" evidence="2">
    <location>
        <begin position="38"/>
        <end position="83"/>
    </location>
</feature>
<feature type="transmembrane region" description="Helical" evidence="1">
    <location>
        <begin position="240"/>
        <end position="258"/>
    </location>
</feature>
<keyword evidence="4" id="KW-1185">Reference proteome</keyword>
<evidence type="ECO:0000313" key="3">
    <source>
        <dbReference type="EMBL" id="KAJ7744194.1"/>
    </source>
</evidence>